<evidence type="ECO:0000313" key="8">
    <source>
        <dbReference type="Proteomes" id="UP000068905"/>
    </source>
</evidence>
<evidence type="ECO:0000259" key="5">
    <source>
        <dbReference type="Pfam" id="PF00389"/>
    </source>
</evidence>
<dbReference type="PROSITE" id="PS00671">
    <property type="entry name" value="D_2_HYDROXYACID_DH_3"/>
    <property type="match status" value="1"/>
</dbReference>
<gene>
    <name evidence="7" type="ORF">W908_05180</name>
</gene>
<dbReference type="PANTHER" id="PTHR42789:SF1">
    <property type="entry name" value="D-ISOMER SPECIFIC 2-HYDROXYACID DEHYDROGENASE FAMILY PROTEIN (AFU_ORTHOLOGUE AFUA_6G10090)"/>
    <property type="match status" value="1"/>
</dbReference>
<dbReference type="FunFam" id="3.40.50.720:FF:000041">
    <property type="entry name" value="D-3-phosphoglycerate dehydrogenase"/>
    <property type="match status" value="1"/>
</dbReference>
<evidence type="ECO:0000256" key="4">
    <source>
        <dbReference type="RuleBase" id="RU003719"/>
    </source>
</evidence>
<dbReference type="GO" id="GO:0004617">
    <property type="term" value="F:phosphoglycerate dehydrogenase activity"/>
    <property type="evidence" value="ECO:0007669"/>
    <property type="project" value="UniProtKB-ARBA"/>
</dbReference>
<dbReference type="STRING" id="1125411.W908_05180"/>
<evidence type="ECO:0000256" key="1">
    <source>
        <dbReference type="ARBA" id="ARBA00005854"/>
    </source>
</evidence>
<keyword evidence="8" id="KW-1185">Reference proteome</keyword>
<feature type="domain" description="D-isomer specific 2-hydroxyacid dehydrogenase catalytic" evidence="5">
    <location>
        <begin position="4"/>
        <end position="306"/>
    </location>
</feature>
<accession>A0A0M4LFN4</accession>
<organism evidence="7 8">
    <name type="scientific">Candidatus Pseudothioglobus singularis PS1</name>
    <dbReference type="NCBI Taxonomy" id="1125411"/>
    <lineage>
        <taxon>Bacteria</taxon>
        <taxon>Pseudomonadati</taxon>
        <taxon>Pseudomonadota</taxon>
        <taxon>Gammaproteobacteria</taxon>
        <taxon>Candidatus Pseudothioglobaceae</taxon>
        <taxon>Candidatus Pseudothioglobus</taxon>
    </lineage>
</organism>
<dbReference type="Pfam" id="PF02826">
    <property type="entry name" value="2-Hacid_dh_C"/>
    <property type="match status" value="1"/>
</dbReference>
<dbReference type="Pfam" id="PF00389">
    <property type="entry name" value="2-Hacid_dh"/>
    <property type="match status" value="1"/>
</dbReference>
<evidence type="ECO:0000313" key="7">
    <source>
        <dbReference type="EMBL" id="ALE01993.1"/>
    </source>
</evidence>
<dbReference type="InterPro" id="IPR036291">
    <property type="entry name" value="NAD(P)-bd_dom_sf"/>
</dbReference>
<dbReference type="SUPFAM" id="SSF51735">
    <property type="entry name" value="NAD(P)-binding Rossmann-fold domains"/>
    <property type="match status" value="1"/>
</dbReference>
<evidence type="ECO:0000256" key="2">
    <source>
        <dbReference type="ARBA" id="ARBA00023002"/>
    </source>
</evidence>
<keyword evidence="2 4" id="KW-0560">Oxidoreductase</keyword>
<dbReference type="InterPro" id="IPR029753">
    <property type="entry name" value="D-isomer_DH_CS"/>
</dbReference>
<dbReference type="GO" id="GO:0051287">
    <property type="term" value="F:NAD binding"/>
    <property type="evidence" value="ECO:0007669"/>
    <property type="project" value="InterPro"/>
</dbReference>
<evidence type="ECO:0000259" key="6">
    <source>
        <dbReference type="Pfam" id="PF02826"/>
    </source>
</evidence>
<keyword evidence="3" id="KW-0520">NAD</keyword>
<sequence length="308" mass="33804">MKKVLITEFMEQDSVDKMSKHFEVTYDTNLHENLDNLSSLIVDTDAVIVRNKTQLNEALLANAKNLRFVGRLGVGLDNIDTEFCSNNNILVQPASGMNADSVAEYVITCALSLLKNIPIAHNGTSSGQWPRTSIESRELGGKTLGLLGFGVIGKKVSKLAQIFGAEVIAYDPFVSQADANEHQVSLVKQEELYSLSDVISIHLPLTDETSDLINENTFNLMRKNPIIINSSRGTIVNENDLLAAYHENVISGFALDVYSSEPVKAEFYDEISNSMNCILTPHTSGVTSESNVRVSQFIAEKTISFLGN</sequence>
<comment type="similarity">
    <text evidence="1 4">Belongs to the D-isomer specific 2-hydroxyacid dehydrogenase family.</text>
</comment>
<protein>
    <submittedName>
        <fullName evidence="7">3-phosphoglycerate dehydrogenase</fullName>
    </submittedName>
</protein>
<dbReference type="Gene3D" id="3.40.50.720">
    <property type="entry name" value="NAD(P)-binding Rossmann-like Domain"/>
    <property type="match status" value="2"/>
</dbReference>
<name>A0A0M4LFN4_9GAMM</name>
<dbReference type="OrthoDB" id="9805416at2"/>
<dbReference type="GO" id="GO:0006564">
    <property type="term" value="P:L-serine biosynthetic process"/>
    <property type="evidence" value="ECO:0007669"/>
    <property type="project" value="UniProtKB-ARBA"/>
</dbReference>
<dbReference type="PROSITE" id="PS00670">
    <property type="entry name" value="D_2_HYDROXYACID_DH_2"/>
    <property type="match status" value="1"/>
</dbReference>
<dbReference type="InterPro" id="IPR050857">
    <property type="entry name" value="D-2-hydroxyacid_DH"/>
</dbReference>
<dbReference type="PANTHER" id="PTHR42789">
    <property type="entry name" value="D-ISOMER SPECIFIC 2-HYDROXYACID DEHYDROGENASE FAMILY PROTEIN (AFU_ORTHOLOGUE AFUA_6G10090)"/>
    <property type="match status" value="1"/>
</dbReference>
<proteinExistence type="inferred from homology"/>
<dbReference type="PATRIC" id="fig|1125411.7.peg.1020"/>
<dbReference type="Proteomes" id="UP000068905">
    <property type="component" value="Chromosome"/>
</dbReference>
<evidence type="ECO:0000256" key="3">
    <source>
        <dbReference type="ARBA" id="ARBA00023027"/>
    </source>
</evidence>
<dbReference type="SUPFAM" id="SSF52283">
    <property type="entry name" value="Formate/glycerate dehydrogenase catalytic domain-like"/>
    <property type="match status" value="1"/>
</dbReference>
<reference evidence="7 8" key="1">
    <citation type="journal article" date="2015" name="Genome Announc.">
        <title>Genome Sequence of 'Candidatus Thioglobus singularis' Strain PS1, a Mixotroph from the SUP05 Clade of Marine Gammaproteobacteria.</title>
        <authorList>
            <person name="Marshall K.T."/>
            <person name="Morris R.M."/>
        </authorList>
    </citation>
    <scope>NUCLEOTIDE SEQUENCE [LARGE SCALE GENOMIC DNA]</scope>
    <source>
        <strain evidence="7 8">PS1</strain>
    </source>
</reference>
<dbReference type="AlphaFoldDB" id="A0A0M4LFN4"/>
<dbReference type="RefSeq" id="WP_082345016.1">
    <property type="nucleotide sequence ID" value="NZ_CP006911.1"/>
</dbReference>
<dbReference type="KEGG" id="tsn:W908_05180"/>
<dbReference type="InterPro" id="IPR006139">
    <property type="entry name" value="D-isomer_2_OHA_DH_cat_dom"/>
</dbReference>
<dbReference type="InterPro" id="IPR006140">
    <property type="entry name" value="D-isomer_DH_NAD-bd"/>
</dbReference>
<dbReference type="GO" id="GO:0047545">
    <property type="term" value="F:(S)-2-hydroxyglutarate dehydrogenase activity"/>
    <property type="evidence" value="ECO:0007669"/>
    <property type="project" value="UniProtKB-ARBA"/>
</dbReference>
<dbReference type="EMBL" id="CP006911">
    <property type="protein sequence ID" value="ALE01993.1"/>
    <property type="molecule type" value="Genomic_DNA"/>
</dbReference>
<feature type="domain" description="D-isomer specific 2-hydroxyacid dehydrogenase NAD-binding" evidence="6">
    <location>
        <begin position="108"/>
        <end position="284"/>
    </location>
</feature>